<reference evidence="1 3" key="1">
    <citation type="journal article" date="2020" name="Microorganisms">
        <title>Reliable Identification of Environmental Pseudomonas Isolates Using the rpoD Gene.</title>
        <authorList>
            <consortium name="The Broad Institute Genome Sequencing Platform"/>
            <person name="Girard L."/>
            <person name="Lood C."/>
            <person name="Rokni-Zadeh H."/>
            <person name="van Noort V."/>
            <person name="Lavigne R."/>
            <person name="De Mot R."/>
        </authorList>
    </citation>
    <scope>NUCLEOTIDE SEQUENCE</scope>
    <source>
        <strain evidence="1 3">SWRI102</strain>
    </source>
</reference>
<accession>A0A923FLM6</accession>
<organism evidence="1">
    <name type="scientific">Pseudomonas marvdashtae</name>
    <dbReference type="NCBI Taxonomy" id="2745500"/>
    <lineage>
        <taxon>Bacteria</taxon>
        <taxon>Pseudomonadati</taxon>
        <taxon>Pseudomonadota</taxon>
        <taxon>Gammaproteobacteria</taxon>
        <taxon>Pseudomonadales</taxon>
        <taxon>Pseudomonadaceae</taxon>
        <taxon>Pseudomonas</taxon>
    </lineage>
</organism>
<reference evidence="1" key="2">
    <citation type="submission" date="2020-07" db="EMBL/GenBank/DDBJ databases">
        <authorList>
            <person name="Lood C."/>
            <person name="Girard L."/>
        </authorList>
    </citation>
    <scope>NUCLEOTIDE SEQUENCE</scope>
    <source>
        <strain evidence="1">SWRI102</strain>
    </source>
</reference>
<evidence type="ECO:0000313" key="1">
    <source>
        <dbReference type="EMBL" id="MBC3394881.1"/>
    </source>
</evidence>
<dbReference type="EMBL" id="JABWQX020000001">
    <property type="protein sequence ID" value="MBV4552336.1"/>
    <property type="molecule type" value="Genomic_DNA"/>
</dbReference>
<evidence type="ECO:0000313" key="3">
    <source>
        <dbReference type="Proteomes" id="UP000659438"/>
    </source>
</evidence>
<keyword evidence="3" id="KW-1185">Reference proteome</keyword>
<name>A0A923FLM6_9PSED</name>
<proteinExistence type="predicted"/>
<evidence type="ECO:0000313" key="2">
    <source>
        <dbReference type="EMBL" id="MBV4552336.1"/>
    </source>
</evidence>
<sequence>MSDMIEVKTAELEGVALDWAVALAAGWVSARLTPIITPSKTYYEVHAPSGLQLRPSTDWGQGGPLIVKYQVALVPEAHDGLEGTEMSERWYADIYYGGGQQYTTEHCNTALVAACRAIVCAELGDTLSIPAELI</sequence>
<comment type="caution">
    <text evidence="1">The sequence shown here is derived from an EMBL/GenBank/DDBJ whole genome shotgun (WGS) entry which is preliminary data.</text>
</comment>
<gene>
    <name evidence="2" type="ORF">HU742_014415</name>
    <name evidence="1" type="ORF">HU742_06670</name>
</gene>
<reference evidence="2" key="3">
    <citation type="submission" date="2021-06" db="EMBL/GenBank/DDBJ databases">
        <title>Updating the genus Pseudomonas: Description of 43 new species and partition of the Pseudomonas putida group.</title>
        <authorList>
            <person name="Girard L."/>
            <person name="Lood C."/>
            <person name="Vandamme P."/>
            <person name="Rokni-Zadeh H."/>
            <person name="Van Noort V."/>
            <person name="Hofte M."/>
            <person name="Lavigne R."/>
            <person name="De Mot R."/>
        </authorList>
    </citation>
    <scope>NUCLEOTIDE SEQUENCE</scope>
    <source>
        <strain evidence="2">SWRI102</strain>
    </source>
</reference>
<dbReference type="RefSeq" id="WP_186642907.1">
    <property type="nucleotide sequence ID" value="NZ_JABWQX020000001.1"/>
</dbReference>
<dbReference type="InterPro" id="IPR019701">
    <property type="entry name" value="Phage_P22_NinX"/>
</dbReference>
<dbReference type="EMBL" id="JABWQX010000001">
    <property type="protein sequence ID" value="MBC3394881.1"/>
    <property type="molecule type" value="Genomic_DNA"/>
</dbReference>
<protein>
    <submittedName>
        <fullName evidence="2">DUF2591 domain-containing protein</fullName>
    </submittedName>
    <submittedName>
        <fullName evidence="1">DUF2591 family protein</fullName>
    </submittedName>
</protein>
<dbReference type="Proteomes" id="UP000659438">
    <property type="component" value="Unassembled WGS sequence"/>
</dbReference>
<dbReference type="Pfam" id="PF10765">
    <property type="entry name" value="Phage_P22_NinX"/>
    <property type="match status" value="1"/>
</dbReference>
<dbReference type="AlphaFoldDB" id="A0A923FLM6"/>